<dbReference type="AlphaFoldDB" id="A0AAE1CIC8"/>
<feature type="compositionally biased region" description="Polar residues" evidence="2">
    <location>
        <begin position="177"/>
        <end position="189"/>
    </location>
</feature>
<dbReference type="CDD" id="cd00067">
    <property type="entry name" value="GAL4"/>
    <property type="match status" value="1"/>
</dbReference>
<evidence type="ECO:0000256" key="2">
    <source>
        <dbReference type="SAM" id="MobiDB-lite"/>
    </source>
</evidence>
<dbReference type="GO" id="GO:0000981">
    <property type="term" value="F:DNA-binding transcription factor activity, RNA polymerase II-specific"/>
    <property type="evidence" value="ECO:0007669"/>
    <property type="project" value="InterPro"/>
</dbReference>
<evidence type="ECO:0000256" key="1">
    <source>
        <dbReference type="ARBA" id="ARBA00023242"/>
    </source>
</evidence>
<feature type="compositionally biased region" description="Basic and acidic residues" evidence="2">
    <location>
        <begin position="47"/>
        <end position="61"/>
    </location>
</feature>
<feature type="region of interest" description="Disordered" evidence="2">
    <location>
        <begin position="1"/>
        <end position="133"/>
    </location>
</feature>
<reference evidence="3" key="2">
    <citation type="submission" date="2023-06" db="EMBL/GenBank/DDBJ databases">
        <authorList>
            <consortium name="Lawrence Berkeley National Laboratory"/>
            <person name="Haridas S."/>
            <person name="Hensen N."/>
            <person name="Bonometti L."/>
            <person name="Westerberg I."/>
            <person name="Brannstrom I.O."/>
            <person name="Guillou S."/>
            <person name="Cros-Aarteil S."/>
            <person name="Calhoun S."/>
            <person name="Kuo A."/>
            <person name="Mondo S."/>
            <person name="Pangilinan J."/>
            <person name="Riley R."/>
            <person name="Labutti K."/>
            <person name="Andreopoulos B."/>
            <person name="Lipzen A."/>
            <person name="Chen C."/>
            <person name="Yanf M."/>
            <person name="Daum C."/>
            <person name="Ng V."/>
            <person name="Clum A."/>
            <person name="Steindorff A."/>
            <person name="Ohm R."/>
            <person name="Martin F."/>
            <person name="Silar P."/>
            <person name="Natvig D."/>
            <person name="Lalanne C."/>
            <person name="Gautier V."/>
            <person name="Ament-Velasquez S.L."/>
            <person name="Kruys A."/>
            <person name="Hutchinson M.I."/>
            <person name="Powell A.J."/>
            <person name="Barry K."/>
            <person name="Miller A.N."/>
            <person name="Grigoriev I.V."/>
            <person name="Debuchy R."/>
            <person name="Gladieux P."/>
            <person name="Thoren M.H."/>
            <person name="Johannesson H."/>
        </authorList>
    </citation>
    <scope>NUCLEOTIDE SEQUENCE</scope>
    <source>
        <strain evidence="3">CBS 314.62</strain>
    </source>
</reference>
<feature type="region of interest" description="Disordered" evidence="2">
    <location>
        <begin position="175"/>
        <end position="219"/>
    </location>
</feature>
<feature type="non-terminal residue" evidence="3">
    <location>
        <position position="501"/>
    </location>
</feature>
<gene>
    <name evidence="3" type="ORF">B0T22DRAFT_344170</name>
</gene>
<reference evidence="3" key="1">
    <citation type="journal article" date="2023" name="Mol. Phylogenet. Evol.">
        <title>Genome-scale phylogeny and comparative genomics of the fungal order Sordariales.</title>
        <authorList>
            <person name="Hensen N."/>
            <person name="Bonometti L."/>
            <person name="Westerberg I."/>
            <person name="Brannstrom I.O."/>
            <person name="Guillou S."/>
            <person name="Cros-Aarteil S."/>
            <person name="Calhoun S."/>
            <person name="Haridas S."/>
            <person name="Kuo A."/>
            <person name="Mondo S."/>
            <person name="Pangilinan J."/>
            <person name="Riley R."/>
            <person name="LaButti K."/>
            <person name="Andreopoulos B."/>
            <person name="Lipzen A."/>
            <person name="Chen C."/>
            <person name="Yan M."/>
            <person name="Daum C."/>
            <person name="Ng V."/>
            <person name="Clum A."/>
            <person name="Steindorff A."/>
            <person name="Ohm R.A."/>
            <person name="Martin F."/>
            <person name="Silar P."/>
            <person name="Natvig D.O."/>
            <person name="Lalanne C."/>
            <person name="Gautier V."/>
            <person name="Ament-Velasquez S.L."/>
            <person name="Kruys A."/>
            <person name="Hutchinson M.I."/>
            <person name="Powell A.J."/>
            <person name="Barry K."/>
            <person name="Miller A.N."/>
            <person name="Grigoriev I.V."/>
            <person name="Debuchy R."/>
            <person name="Gladieux P."/>
            <person name="Hiltunen Thoren M."/>
            <person name="Johannesson H."/>
        </authorList>
    </citation>
    <scope>NUCLEOTIDE SEQUENCE</scope>
    <source>
        <strain evidence="3">CBS 314.62</strain>
    </source>
</reference>
<feature type="compositionally biased region" description="Polar residues" evidence="2">
    <location>
        <begin position="83"/>
        <end position="103"/>
    </location>
</feature>
<evidence type="ECO:0000313" key="3">
    <source>
        <dbReference type="EMBL" id="KAK3695622.1"/>
    </source>
</evidence>
<protein>
    <submittedName>
        <fullName evidence="3">Uncharacterized protein</fullName>
    </submittedName>
</protein>
<feature type="compositionally biased region" description="Low complexity" evidence="2">
    <location>
        <begin position="190"/>
        <end position="216"/>
    </location>
</feature>
<name>A0AAE1CIC8_9PEZI</name>
<dbReference type="GO" id="GO:0008270">
    <property type="term" value="F:zinc ion binding"/>
    <property type="evidence" value="ECO:0007669"/>
    <property type="project" value="InterPro"/>
</dbReference>
<accession>A0AAE1CIC8</accession>
<dbReference type="InterPro" id="IPR001138">
    <property type="entry name" value="Zn2Cys6_DnaBD"/>
</dbReference>
<keyword evidence="4" id="KW-1185">Reference proteome</keyword>
<sequence>MSQRSKRKLDSYEEPTFTMPTYAHERQHAQIRPQPTPELQEMYNNIRRMEEALSLEDRLQLREGPGGNDSPGGELLQPPTPSAPSMSRTPSYASTSHSVTQALNDVGLDDDQSQDRPSNKKRRPGRQGPLDKFTKARTAFMRKLGACDTCRNRKVKCKHYDLILFDEGYEASRQTRRAAQSISPNPNSKQPRQQQQQQQQQHKQQRQQAPRPYQPRLGSSHDLFGIGLGSLPGVCEIGPNLLNLLPIFPGTQDDAHTDFDDLLLQTPSISEDPAPLYNFRGNRGIVSLPASSPVAAPMVIPYGPLPTEVAPSQQTISASESYVPIGRLLLTQLGEEWECKWRDDGTIDSSVSSDETTEPCNKRYSRLVALCNHFSSEHTRYWKSGFVWKCTGCGLLWLNEPPTCPQCARSSAWEKWYYGNVSSVPSMTSGPSVRVASGDGSMMNPPPSGGSSNRNHTNNINTLYPSWNDGQSYNNSSSSGYYPSWGASGNGGEGGGAGNGK</sequence>
<feature type="region of interest" description="Disordered" evidence="2">
    <location>
        <begin position="428"/>
        <end position="461"/>
    </location>
</feature>
<dbReference type="EMBL" id="JAULSO010000001">
    <property type="protein sequence ID" value="KAK3695622.1"/>
    <property type="molecule type" value="Genomic_DNA"/>
</dbReference>
<keyword evidence="1" id="KW-0539">Nucleus</keyword>
<comment type="caution">
    <text evidence="3">The sequence shown here is derived from an EMBL/GenBank/DDBJ whole genome shotgun (WGS) entry which is preliminary data.</text>
</comment>
<feature type="compositionally biased region" description="Low complexity" evidence="2">
    <location>
        <begin position="437"/>
        <end position="453"/>
    </location>
</feature>
<evidence type="ECO:0000313" key="4">
    <source>
        <dbReference type="Proteomes" id="UP001270362"/>
    </source>
</evidence>
<organism evidence="3 4">
    <name type="scientific">Podospora appendiculata</name>
    <dbReference type="NCBI Taxonomy" id="314037"/>
    <lineage>
        <taxon>Eukaryota</taxon>
        <taxon>Fungi</taxon>
        <taxon>Dikarya</taxon>
        <taxon>Ascomycota</taxon>
        <taxon>Pezizomycotina</taxon>
        <taxon>Sordariomycetes</taxon>
        <taxon>Sordariomycetidae</taxon>
        <taxon>Sordariales</taxon>
        <taxon>Podosporaceae</taxon>
        <taxon>Podospora</taxon>
    </lineage>
</organism>
<proteinExistence type="predicted"/>
<dbReference type="Proteomes" id="UP001270362">
    <property type="component" value="Unassembled WGS sequence"/>
</dbReference>